<dbReference type="GO" id="GO:0045751">
    <property type="term" value="P:negative regulation of Toll signaling pathway"/>
    <property type="evidence" value="ECO:0007669"/>
    <property type="project" value="UniProtKB-ARBA"/>
</dbReference>
<dbReference type="PROSITE" id="PS50208">
    <property type="entry name" value="CASPASE_P20"/>
    <property type="match status" value="1"/>
</dbReference>
<feature type="region of interest" description="Disordered" evidence="8">
    <location>
        <begin position="65"/>
        <end position="160"/>
    </location>
</feature>
<comment type="similarity">
    <text evidence="1 7">Belongs to the peptidase C14A family.</text>
</comment>
<dbReference type="InterPro" id="IPR015917">
    <property type="entry name" value="Pept_C14A"/>
</dbReference>
<dbReference type="Proteomes" id="UP000186922">
    <property type="component" value="Unassembled WGS sequence"/>
</dbReference>
<feature type="compositionally biased region" description="Basic and acidic residues" evidence="8">
    <location>
        <begin position="239"/>
        <end position="258"/>
    </location>
</feature>
<organism evidence="11 12">
    <name type="scientific">Ramazzottius varieornatus</name>
    <name type="common">Water bear</name>
    <name type="synonym">Tardigrade</name>
    <dbReference type="NCBI Taxonomy" id="947166"/>
    <lineage>
        <taxon>Eukaryota</taxon>
        <taxon>Metazoa</taxon>
        <taxon>Ecdysozoa</taxon>
        <taxon>Tardigrada</taxon>
        <taxon>Eutardigrada</taxon>
        <taxon>Parachela</taxon>
        <taxon>Hypsibioidea</taxon>
        <taxon>Ramazzottiidae</taxon>
        <taxon>Ramazzottius</taxon>
    </lineage>
</organism>
<dbReference type="GO" id="GO:0043525">
    <property type="term" value="P:positive regulation of neuron apoptotic process"/>
    <property type="evidence" value="ECO:0007669"/>
    <property type="project" value="TreeGrafter"/>
</dbReference>
<dbReference type="InterPro" id="IPR002398">
    <property type="entry name" value="Pept_C14"/>
</dbReference>
<feature type="compositionally biased region" description="Polar residues" evidence="8">
    <location>
        <begin position="79"/>
        <end position="95"/>
    </location>
</feature>
<keyword evidence="4" id="KW-0378">Hydrolase</keyword>
<dbReference type="InterPro" id="IPR011600">
    <property type="entry name" value="Pept_C14_caspase"/>
</dbReference>
<feature type="region of interest" description="Disordered" evidence="8">
    <location>
        <begin position="1"/>
        <end position="50"/>
    </location>
</feature>
<evidence type="ECO:0000256" key="4">
    <source>
        <dbReference type="ARBA" id="ARBA00022801"/>
    </source>
</evidence>
<evidence type="ECO:0000313" key="11">
    <source>
        <dbReference type="EMBL" id="GAU99251.1"/>
    </source>
</evidence>
<feature type="domain" description="Caspase family p10" evidence="9">
    <location>
        <begin position="424"/>
        <end position="521"/>
    </location>
</feature>
<sequence length="525" mass="58357">MATEEANSSFYGSPLTPGTPETSFILAEHSRIFSENGSPPPSLRRNVSESSDGILENVMEDFRYPWTFNKGDDSRKSRSNNGTTNGSLASSSSLNIAPDVVDSRDTNGNSAKEGNISSVSKQVADTETSSNPPDRTSSGFLRQPSGTEFTLEPTSGESEPHEEFQKIFEHFPGGLSTDEVAHRERIASSISPLDDGDGGLLTKLKLGSKQTTVQPYPPVQIVVKEEPNLLKRNGASSRHVKEDQRHKNGDGDKPDANPRKFGQPGVSTAPAPKDLYSYRYSMTYPRRGYAVIINNQTFTMRDTPFRKGSDRDAKSLEVVLWQLGFKVDVWTDLTVRDMKDAMTYYAEKDHSDCDAFFFAMFSHGEEGIIYGTDAKISQKSLSAPFTADKCKTLAGKPKIFVYQACRGDKLDEGVDLVEADAGNVACRIPTEQDFLFVYSTVPGYFSWRNTEQGSWFIQHLCQLMSEQATSPDMDFLKLLTRVIYQVGMVCESNVPADMKWHRKKQVPSFESALSKDLYFTPKAQK</sequence>
<dbReference type="Gene3D" id="3.40.50.1460">
    <property type="match status" value="1"/>
</dbReference>
<evidence type="ECO:0000256" key="7">
    <source>
        <dbReference type="RuleBase" id="RU003971"/>
    </source>
</evidence>
<dbReference type="GO" id="GO:0045476">
    <property type="term" value="P:nurse cell apoptotic process"/>
    <property type="evidence" value="ECO:0007669"/>
    <property type="project" value="UniProtKB-ARBA"/>
</dbReference>
<reference evidence="11 12" key="1">
    <citation type="journal article" date="2016" name="Nat. Commun.">
        <title>Extremotolerant tardigrade genome and improved radiotolerance of human cultured cells by tardigrade-unique protein.</title>
        <authorList>
            <person name="Hashimoto T."/>
            <person name="Horikawa D.D."/>
            <person name="Saito Y."/>
            <person name="Kuwahara H."/>
            <person name="Kozuka-Hata H."/>
            <person name="Shin-I T."/>
            <person name="Minakuchi Y."/>
            <person name="Ohishi K."/>
            <person name="Motoyama A."/>
            <person name="Aizu T."/>
            <person name="Enomoto A."/>
            <person name="Kondo K."/>
            <person name="Tanaka S."/>
            <person name="Hara Y."/>
            <person name="Koshikawa S."/>
            <person name="Sagara H."/>
            <person name="Miura T."/>
            <person name="Yokobori S."/>
            <person name="Miyagawa K."/>
            <person name="Suzuki Y."/>
            <person name="Kubo T."/>
            <person name="Oyama M."/>
            <person name="Kohara Y."/>
            <person name="Fujiyama A."/>
            <person name="Arakawa K."/>
            <person name="Katayama T."/>
            <person name="Toyoda A."/>
            <person name="Kunieda T."/>
        </authorList>
    </citation>
    <scope>NUCLEOTIDE SEQUENCE [LARGE SCALE GENOMIC DNA]</scope>
    <source>
        <strain evidence="11 12">YOKOZUNA-1</strain>
    </source>
</reference>
<dbReference type="PANTHER" id="PTHR10454">
    <property type="entry name" value="CASPASE"/>
    <property type="match status" value="1"/>
</dbReference>
<feature type="compositionally biased region" description="Polar residues" evidence="8">
    <location>
        <begin position="1"/>
        <end position="11"/>
    </location>
</feature>
<dbReference type="GO" id="GO:0005737">
    <property type="term" value="C:cytoplasm"/>
    <property type="evidence" value="ECO:0007669"/>
    <property type="project" value="TreeGrafter"/>
</dbReference>
<dbReference type="SMART" id="SM00115">
    <property type="entry name" value="CASc"/>
    <property type="match status" value="1"/>
</dbReference>
<gene>
    <name evidence="11" type="primary">RvY_10281-1</name>
    <name evidence="11" type="synonym">RvY_10281.1</name>
    <name evidence="11" type="ORF">RvY_10281</name>
</gene>
<feature type="compositionally biased region" description="Polar residues" evidence="8">
    <location>
        <begin position="106"/>
        <end position="157"/>
    </location>
</feature>
<name>A0A1D1VC89_RAMVA</name>
<dbReference type="AlphaFoldDB" id="A0A1D1VC89"/>
<dbReference type="PANTHER" id="PTHR10454:SF210">
    <property type="entry name" value="CASPASE-2"/>
    <property type="match status" value="1"/>
</dbReference>
<keyword evidence="3" id="KW-0053">Apoptosis</keyword>
<evidence type="ECO:0000256" key="3">
    <source>
        <dbReference type="ARBA" id="ARBA00022703"/>
    </source>
</evidence>
<dbReference type="PRINTS" id="PR00376">
    <property type="entry name" value="IL1BCENZYME"/>
</dbReference>
<protein>
    <recommendedName>
        <fullName evidence="13">Caspase family p20 domain-containing protein</fullName>
    </recommendedName>
</protein>
<feature type="region of interest" description="Disordered" evidence="8">
    <location>
        <begin position="224"/>
        <end position="270"/>
    </location>
</feature>
<evidence type="ECO:0000259" key="9">
    <source>
        <dbReference type="PROSITE" id="PS50207"/>
    </source>
</evidence>
<evidence type="ECO:0000256" key="2">
    <source>
        <dbReference type="ARBA" id="ARBA00022670"/>
    </source>
</evidence>
<dbReference type="PROSITE" id="PS50207">
    <property type="entry name" value="CASPASE_P10"/>
    <property type="match status" value="1"/>
</dbReference>
<dbReference type="InterPro" id="IPR001309">
    <property type="entry name" value="Pept_C14_p20"/>
</dbReference>
<dbReference type="GO" id="GO:0006508">
    <property type="term" value="P:proteolysis"/>
    <property type="evidence" value="ECO:0007669"/>
    <property type="project" value="UniProtKB-KW"/>
</dbReference>
<dbReference type="InterPro" id="IPR029030">
    <property type="entry name" value="Caspase-like_dom_sf"/>
</dbReference>
<dbReference type="STRING" id="947166.A0A1D1VC89"/>
<keyword evidence="12" id="KW-1185">Reference proteome</keyword>
<keyword evidence="5" id="KW-0788">Thiol protease</keyword>
<dbReference type="OrthoDB" id="6116485at2759"/>
<evidence type="ECO:0000256" key="5">
    <source>
        <dbReference type="ARBA" id="ARBA00022807"/>
    </source>
</evidence>
<dbReference type="CDD" id="cd00032">
    <property type="entry name" value="CASc"/>
    <property type="match status" value="1"/>
</dbReference>
<evidence type="ECO:0000259" key="10">
    <source>
        <dbReference type="PROSITE" id="PS50208"/>
    </source>
</evidence>
<evidence type="ECO:0000313" key="12">
    <source>
        <dbReference type="Proteomes" id="UP000186922"/>
    </source>
</evidence>
<evidence type="ECO:0000256" key="8">
    <source>
        <dbReference type="SAM" id="MobiDB-lite"/>
    </source>
</evidence>
<comment type="caution">
    <text evidence="11">The sequence shown here is derived from an EMBL/GenBank/DDBJ whole genome shotgun (WGS) entry which is preliminary data.</text>
</comment>
<evidence type="ECO:0000256" key="6">
    <source>
        <dbReference type="ARBA" id="ARBA00023145"/>
    </source>
</evidence>
<feature type="domain" description="Caspase family p20" evidence="10">
    <location>
        <begin position="286"/>
        <end position="409"/>
    </location>
</feature>
<dbReference type="EMBL" id="BDGG01000005">
    <property type="protein sequence ID" value="GAU99251.1"/>
    <property type="molecule type" value="Genomic_DNA"/>
</dbReference>
<keyword evidence="2" id="KW-0645">Protease</keyword>
<dbReference type="InterPro" id="IPR002138">
    <property type="entry name" value="Pept_C14_p10"/>
</dbReference>
<dbReference type="GO" id="GO:0004197">
    <property type="term" value="F:cysteine-type endopeptidase activity"/>
    <property type="evidence" value="ECO:0007669"/>
    <property type="project" value="InterPro"/>
</dbReference>
<dbReference type="Pfam" id="PF00656">
    <property type="entry name" value="Peptidase_C14"/>
    <property type="match status" value="1"/>
</dbReference>
<dbReference type="SUPFAM" id="SSF52129">
    <property type="entry name" value="Caspase-like"/>
    <property type="match status" value="1"/>
</dbReference>
<dbReference type="GO" id="GO:1990525">
    <property type="term" value="F:BIR domain binding"/>
    <property type="evidence" value="ECO:0007669"/>
    <property type="project" value="UniProtKB-ARBA"/>
</dbReference>
<evidence type="ECO:0008006" key="13">
    <source>
        <dbReference type="Google" id="ProtNLM"/>
    </source>
</evidence>
<evidence type="ECO:0000256" key="1">
    <source>
        <dbReference type="ARBA" id="ARBA00010134"/>
    </source>
</evidence>
<accession>A0A1D1VC89</accession>
<dbReference type="FunFam" id="3.40.50.1460:FF:000001">
    <property type="entry name" value="Caspase-3 preproprotein"/>
    <property type="match status" value="1"/>
</dbReference>
<proteinExistence type="inferred from homology"/>
<keyword evidence="6" id="KW-0865">Zymogen</keyword>